<dbReference type="Proteomes" id="UP000307378">
    <property type="component" value="Unassembled WGS sequence"/>
</dbReference>
<reference evidence="3 4" key="1">
    <citation type="submission" date="2019-04" db="EMBL/GenBank/DDBJ databases">
        <title>genome sequence of strain W3.</title>
        <authorList>
            <person name="Gao J."/>
            <person name="Sun J."/>
        </authorList>
    </citation>
    <scope>NUCLEOTIDE SEQUENCE [LARGE SCALE GENOMIC DNA]</scope>
    <source>
        <strain evidence="3 4">W3</strain>
    </source>
</reference>
<accession>A0A4S8Q1L8</accession>
<protein>
    <submittedName>
        <fullName evidence="3">Uncharacterized protein</fullName>
    </submittedName>
</protein>
<evidence type="ECO:0000256" key="2">
    <source>
        <dbReference type="SAM" id="Phobius"/>
    </source>
</evidence>
<sequence length="334" mass="37807">MNGGNGYALNAQRIVVREGLYWRQLKIVVGRIDLNTAHLGDLVDDEQSWNEVFSLSLVGMTYEDLAGPHDLPSRKLWLKKGAKFIGQFHPQPYQQLAKFYRETGHRHEAREILIEKEKEQRKAVRTSICSATKELHSGSPPPLRTILPWLKYVRRRYIDFFLLPWLKFGLNWFWDKLSRRITGYGYKPWLSFGPLLTLVAAMAILSHITWKQGDFAPNSDVILTSADWKAYTEGTTERPPSATPAADWSNGPNRQTGEGAGPGRDYETFNALAYGVDVVVPVLNLGQTAAWAPSTSRGPWGWWLFYLQKLFIIAGWGVTAIVAASISGMIRRDD</sequence>
<evidence type="ECO:0000313" key="3">
    <source>
        <dbReference type="EMBL" id="THV38013.1"/>
    </source>
</evidence>
<keyword evidence="2" id="KW-0812">Transmembrane</keyword>
<keyword evidence="2" id="KW-0472">Membrane</keyword>
<organism evidence="3 4">
    <name type="scientific">Rhizobium rosettiformans W3</name>
    <dbReference type="NCBI Taxonomy" id="538378"/>
    <lineage>
        <taxon>Bacteria</taxon>
        <taxon>Pseudomonadati</taxon>
        <taxon>Pseudomonadota</taxon>
        <taxon>Alphaproteobacteria</taxon>
        <taxon>Hyphomicrobiales</taxon>
        <taxon>Rhizobiaceae</taxon>
        <taxon>Rhizobium/Agrobacterium group</taxon>
        <taxon>Rhizobium</taxon>
    </lineage>
</organism>
<dbReference type="RefSeq" id="WP_136538509.1">
    <property type="nucleotide sequence ID" value="NZ_STGU01000002.1"/>
</dbReference>
<feature type="region of interest" description="Disordered" evidence="1">
    <location>
        <begin position="233"/>
        <end position="262"/>
    </location>
</feature>
<dbReference type="AlphaFoldDB" id="A0A4S8Q1L8"/>
<proteinExistence type="predicted"/>
<keyword evidence="2" id="KW-1133">Transmembrane helix</keyword>
<feature type="transmembrane region" description="Helical" evidence="2">
    <location>
        <begin position="186"/>
        <end position="205"/>
    </location>
</feature>
<name>A0A4S8Q1L8_9HYPH</name>
<evidence type="ECO:0000313" key="4">
    <source>
        <dbReference type="Proteomes" id="UP000307378"/>
    </source>
</evidence>
<gene>
    <name evidence="3" type="ORF">FAA86_04190</name>
</gene>
<comment type="caution">
    <text evidence="3">The sequence shown here is derived from an EMBL/GenBank/DDBJ whole genome shotgun (WGS) entry which is preliminary data.</text>
</comment>
<dbReference type="EMBL" id="STGU01000002">
    <property type="protein sequence ID" value="THV38013.1"/>
    <property type="molecule type" value="Genomic_DNA"/>
</dbReference>
<evidence type="ECO:0000256" key="1">
    <source>
        <dbReference type="SAM" id="MobiDB-lite"/>
    </source>
</evidence>
<feature type="transmembrane region" description="Helical" evidence="2">
    <location>
        <begin position="310"/>
        <end position="330"/>
    </location>
</feature>